<protein>
    <recommendedName>
        <fullName evidence="1">Carboxylesterase type B domain-containing protein</fullName>
    </recommendedName>
</protein>
<sequence>MTQYWVNFARTGDPNGDGLATWPRYETATDEWLEFGSDIKTTRELRKEKLDLFDRVNARPAS</sequence>
<dbReference type="SUPFAM" id="SSF53474">
    <property type="entry name" value="alpha/beta-Hydrolases"/>
    <property type="match status" value="1"/>
</dbReference>
<dbReference type="Pfam" id="PF00135">
    <property type="entry name" value="COesterase"/>
    <property type="match status" value="1"/>
</dbReference>
<reference evidence="2" key="2">
    <citation type="submission" date="2021-08" db="EMBL/GenBank/DDBJ databases">
        <authorList>
            <person name="Tani A."/>
            <person name="Ola A."/>
            <person name="Ogura Y."/>
            <person name="Katsura K."/>
            <person name="Hayashi T."/>
        </authorList>
    </citation>
    <scope>NUCLEOTIDE SEQUENCE</scope>
    <source>
        <strain evidence="2">KCTC 52305</strain>
    </source>
</reference>
<dbReference type="Proteomes" id="UP001055167">
    <property type="component" value="Unassembled WGS sequence"/>
</dbReference>
<evidence type="ECO:0000259" key="1">
    <source>
        <dbReference type="Pfam" id="PF00135"/>
    </source>
</evidence>
<name>A0ABQ4RAK3_9HYPH</name>
<organism evidence="2 3">
    <name type="scientific">Methylobacterium crusticola</name>
    <dbReference type="NCBI Taxonomy" id="1697972"/>
    <lineage>
        <taxon>Bacteria</taxon>
        <taxon>Pseudomonadati</taxon>
        <taxon>Pseudomonadota</taxon>
        <taxon>Alphaproteobacteria</taxon>
        <taxon>Hyphomicrobiales</taxon>
        <taxon>Methylobacteriaceae</taxon>
        <taxon>Methylobacterium</taxon>
    </lineage>
</organism>
<keyword evidence="3" id="KW-1185">Reference proteome</keyword>
<dbReference type="EMBL" id="BPQH01000620">
    <property type="protein sequence ID" value="GJD54129.1"/>
    <property type="molecule type" value="Genomic_DNA"/>
</dbReference>
<dbReference type="Gene3D" id="3.40.50.1820">
    <property type="entry name" value="alpha/beta hydrolase"/>
    <property type="match status" value="1"/>
</dbReference>
<dbReference type="InterPro" id="IPR002018">
    <property type="entry name" value="CarbesteraseB"/>
</dbReference>
<accession>A0ABQ4RAK3</accession>
<feature type="domain" description="Carboxylesterase type B" evidence="1">
    <location>
        <begin position="1"/>
        <end position="52"/>
    </location>
</feature>
<reference evidence="2" key="1">
    <citation type="journal article" date="2021" name="Front. Microbiol.">
        <title>Comprehensive Comparative Genomics and Phenotyping of Methylobacterium Species.</title>
        <authorList>
            <person name="Alessa O."/>
            <person name="Ogura Y."/>
            <person name="Fujitani Y."/>
            <person name="Takami H."/>
            <person name="Hayashi T."/>
            <person name="Sahin N."/>
            <person name="Tani A."/>
        </authorList>
    </citation>
    <scope>NUCLEOTIDE SEQUENCE</scope>
    <source>
        <strain evidence="2">KCTC 52305</strain>
    </source>
</reference>
<evidence type="ECO:0000313" key="3">
    <source>
        <dbReference type="Proteomes" id="UP001055167"/>
    </source>
</evidence>
<gene>
    <name evidence="2" type="ORF">OPKNFCMD_6914</name>
</gene>
<evidence type="ECO:0000313" key="2">
    <source>
        <dbReference type="EMBL" id="GJD54129.1"/>
    </source>
</evidence>
<dbReference type="InterPro" id="IPR029058">
    <property type="entry name" value="AB_hydrolase_fold"/>
</dbReference>
<proteinExistence type="predicted"/>
<comment type="caution">
    <text evidence="2">The sequence shown here is derived from an EMBL/GenBank/DDBJ whole genome shotgun (WGS) entry which is preliminary data.</text>
</comment>